<dbReference type="SUPFAM" id="SSF54913">
    <property type="entry name" value="GlnB-like"/>
    <property type="match status" value="1"/>
</dbReference>
<sequence length="78" mass="8256">MITLVRTNDIVLISLIEALLREARVPLFVADAHVSAVEGSIGAFPRRVMVPEDHAAQARRLLRDAGLGAELAPSPGGS</sequence>
<dbReference type="EMBL" id="JANCLU010000010">
    <property type="protein sequence ID" value="MCP8939271.1"/>
    <property type="molecule type" value="Genomic_DNA"/>
</dbReference>
<evidence type="ECO:0000259" key="1">
    <source>
        <dbReference type="Pfam" id="PF09413"/>
    </source>
</evidence>
<feature type="domain" description="DUF2007" evidence="1">
    <location>
        <begin position="1"/>
        <end position="66"/>
    </location>
</feature>
<dbReference type="InterPro" id="IPR011322">
    <property type="entry name" value="N-reg_PII-like_a/b"/>
</dbReference>
<reference evidence="2 3" key="1">
    <citation type="submission" date="2022-07" db="EMBL/GenBank/DDBJ databases">
        <authorList>
            <person name="Li W.-J."/>
            <person name="Deng Q.-Q."/>
        </authorList>
    </citation>
    <scope>NUCLEOTIDE SEQUENCE [LARGE SCALE GENOMIC DNA]</scope>
    <source>
        <strain evidence="2 3">SYSU M60028</strain>
    </source>
</reference>
<evidence type="ECO:0000313" key="2">
    <source>
        <dbReference type="EMBL" id="MCP8939271.1"/>
    </source>
</evidence>
<accession>A0ABT1LCN8</accession>
<dbReference type="Proteomes" id="UP001205890">
    <property type="component" value="Unassembled WGS sequence"/>
</dbReference>
<comment type="caution">
    <text evidence="2">The sequence shown here is derived from an EMBL/GenBank/DDBJ whole genome shotgun (WGS) entry which is preliminary data.</text>
</comment>
<dbReference type="RefSeq" id="WP_254742425.1">
    <property type="nucleotide sequence ID" value="NZ_JANCLU010000010.1"/>
</dbReference>
<dbReference type="Pfam" id="PF09413">
    <property type="entry name" value="DUF2007"/>
    <property type="match status" value="1"/>
</dbReference>
<gene>
    <name evidence="2" type="ORF">NK718_12145</name>
</gene>
<proteinExistence type="predicted"/>
<organism evidence="2 3">
    <name type="scientific">Alsobacter ponti</name>
    <dbReference type="NCBI Taxonomy" id="2962936"/>
    <lineage>
        <taxon>Bacteria</taxon>
        <taxon>Pseudomonadati</taxon>
        <taxon>Pseudomonadota</taxon>
        <taxon>Alphaproteobacteria</taxon>
        <taxon>Hyphomicrobiales</taxon>
        <taxon>Alsobacteraceae</taxon>
        <taxon>Alsobacter</taxon>
    </lineage>
</organism>
<name>A0ABT1LCN8_9HYPH</name>
<dbReference type="InterPro" id="IPR018551">
    <property type="entry name" value="DUF2007"/>
</dbReference>
<evidence type="ECO:0000313" key="3">
    <source>
        <dbReference type="Proteomes" id="UP001205890"/>
    </source>
</evidence>
<dbReference type="Gene3D" id="3.30.70.790">
    <property type="entry name" value="UreE, C-terminal domain"/>
    <property type="match status" value="1"/>
</dbReference>
<keyword evidence="3" id="KW-1185">Reference proteome</keyword>
<protein>
    <submittedName>
        <fullName evidence="2">DUF2007 domain-containing protein</fullName>
    </submittedName>
</protein>